<keyword evidence="2" id="KW-0732">Signal</keyword>
<reference evidence="3 4" key="1">
    <citation type="submission" date="2019-02" db="EMBL/GenBank/DDBJ databases">
        <title>Deep-cultivation of Planctomycetes and their phenomic and genomic characterization uncovers novel biology.</title>
        <authorList>
            <person name="Wiegand S."/>
            <person name="Jogler M."/>
            <person name="Boedeker C."/>
            <person name="Pinto D."/>
            <person name="Vollmers J."/>
            <person name="Rivas-Marin E."/>
            <person name="Kohn T."/>
            <person name="Peeters S.H."/>
            <person name="Heuer A."/>
            <person name="Rast P."/>
            <person name="Oberbeckmann S."/>
            <person name="Bunk B."/>
            <person name="Jeske O."/>
            <person name="Meyerdierks A."/>
            <person name="Storesund J.E."/>
            <person name="Kallscheuer N."/>
            <person name="Luecker S."/>
            <person name="Lage O.M."/>
            <person name="Pohl T."/>
            <person name="Merkel B.J."/>
            <person name="Hornburger P."/>
            <person name="Mueller R.-W."/>
            <person name="Bruemmer F."/>
            <person name="Labrenz M."/>
            <person name="Spormann A.M."/>
            <person name="Op den Camp H."/>
            <person name="Overmann J."/>
            <person name="Amann R."/>
            <person name="Jetten M.S.M."/>
            <person name="Mascher T."/>
            <person name="Medema M.H."/>
            <person name="Devos D.P."/>
            <person name="Kaster A.-K."/>
            <person name="Ovreas L."/>
            <person name="Rohde M."/>
            <person name="Galperin M.Y."/>
            <person name="Jogler C."/>
        </authorList>
    </citation>
    <scope>NUCLEOTIDE SEQUENCE [LARGE SCALE GENOMIC DNA]</scope>
    <source>
        <strain evidence="3 4">Mal4</strain>
    </source>
</reference>
<dbReference type="KEGG" id="mri:Mal4_24140"/>
<evidence type="ECO:0008006" key="5">
    <source>
        <dbReference type="Google" id="ProtNLM"/>
    </source>
</evidence>
<feature type="compositionally biased region" description="Low complexity" evidence="1">
    <location>
        <begin position="59"/>
        <end position="70"/>
    </location>
</feature>
<evidence type="ECO:0000313" key="3">
    <source>
        <dbReference type="EMBL" id="QDU38093.1"/>
    </source>
</evidence>
<evidence type="ECO:0000256" key="2">
    <source>
        <dbReference type="SAM" id="SignalP"/>
    </source>
</evidence>
<proteinExistence type="predicted"/>
<dbReference type="EMBL" id="CP036275">
    <property type="protein sequence ID" value="QDU38093.1"/>
    <property type="molecule type" value="Genomic_DNA"/>
</dbReference>
<feature type="chain" id="PRO_5021870128" description="IgA FC receptor" evidence="2">
    <location>
        <begin position="23"/>
        <end position="149"/>
    </location>
</feature>
<feature type="region of interest" description="Disordered" evidence="1">
    <location>
        <begin position="20"/>
        <end position="109"/>
    </location>
</feature>
<feature type="compositionally biased region" description="Pro residues" evidence="1">
    <location>
        <begin position="48"/>
        <end position="58"/>
    </location>
</feature>
<keyword evidence="4" id="KW-1185">Reference proteome</keyword>
<organism evidence="3 4">
    <name type="scientific">Maioricimonas rarisocia</name>
    <dbReference type="NCBI Taxonomy" id="2528026"/>
    <lineage>
        <taxon>Bacteria</taxon>
        <taxon>Pseudomonadati</taxon>
        <taxon>Planctomycetota</taxon>
        <taxon>Planctomycetia</taxon>
        <taxon>Planctomycetales</taxon>
        <taxon>Planctomycetaceae</taxon>
        <taxon>Maioricimonas</taxon>
    </lineage>
</organism>
<sequence precursor="true">MFVRILLTLPAVILLSATAAGAQDPPPPAAAEEPHAPLQAPGGTIQPPAAPPVAPPAAPQHATPPVTATPSADCPCRNQTGLVGTHPTGPAQVPGPTYPPQYVQQMPLPPASPGWTPATGGLHPRYPYYSYRRPWYYRGPASQNVTIPW</sequence>
<dbReference type="AlphaFoldDB" id="A0A517Z6H9"/>
<protein>
    <recommendedName>
        <fullName evidence="5">IgA FC receptor</fullName>
    </recommendedName>
</protein>
<evidence type="ECO:0000256" key="1">
    <source>
        <dbReference type="SAM" id="MobiDB-lite"/>
    </source>
</evidence>
<gene>
    <name evidence="3" type="ORF">Mal4_24140</name>
</gene>
<name>A0A517Z6H9_9PLAN</name>
<evidence type="ECO:0000313" key="4">
    <source>
        <dbReference type="Proteomes" id="UP000320496"/>
    </source>
</evidence>
<dbReference type="Proteomes" id="UP000320496">
    <property type="component" value="Chromosome"/>
</dbReference>
<dbReference type="RefSeq" id="WP_145369412.1">
    <property type="nucleotide sequence ID" value="NZ_CP036275.1"/>
</dbReference>
<feature type="signal peptide" evidence="2">
    <location>
        <begin position="1"/>
        <end position="22"/>
    </location>
</feature>
<accession>A0A517Z6H9</accession>